<feature type="transmembrane region" description="Helical" evidence="1">
    <location>
        <begin position="12"/>
        <end position="29"/>
    </location>
</feature>
<feature type="transmembrane region" description="Helical" evidence="1">
    <location>
        <begin position="35"/>
        <end position="52"/>
    </location>
</feature>
<keyword evidence="3" id="KW-1185">Reference proteome</keyword>
<sequence length="58" mass="6297">MSKRHQQNRPRLKIAAGLCIVIGLLLGITIKRVQVGLVIGIALGLLTSGMWTKSNSRD</sequence>
<proteinExistence type="predicted"/>
<organism evidence="2 3">
    <name type="scientific">Chitinophaga terrae</name>
    <name type="common">ex Kim and Jung 2007</name>
    <dbReference type="NCBI Taxonomy" id="408074"/>
    <lineage>
        <taxon>Bacteria</taxon>
        <taxon>Pseudomonadati</taxon>
        <taxon>Bacteroidota</taxon>
        <taxon>Chitinophagia</taxon>
        <taxon>Chitinophagales</taxon>
        <taxon>Chitinophagaceae</taxon>
        <taxon>Chitinophaga</taxon>
    </lineage>
</organism>
<gene>
    <name evidence="2" type="ORF">SAMN05660909_01870</name>
</gene>
<keyword evidence="1" id="KW-0472">Membrane</keyword>
<dbReference type="Proteomes" id="UP000199656">
    <property type="component" value="Unassembled WGS sequence"/>
</dbReference>
<dbReference type="EMBL" id="FNRL01000007">
    <property type="protein sequence ID" value="SEA42893.1"/>
    <property type="molecule type" value="Genomic_DNA"/>
</dbReference>
<evidence type="ECO:0000313" key="3">
    <source>
        <dbReference type="Proteomes" id="UP000199656"/>
    </source>
</evidence>
<accession>A0A1H4B3Y2</accession>
<dbReference type="AlphaFoldDB" id="A0A1H4B3Y2"/>
<reference evidence="3" key="1">
    <citation type="submission" date="2016-10" db="EMBL/GenBank/DDBJ databases">
        <authorList>
            <person name="Varghese N."/>
            <person name="Submissions S."/>
        </authorList>
    </citation>
    <scope>NUCLEOTIDE SEQUENCE [LARGE SCALE GENOMIC DNA]</scope>
    <source>
        <strain evidence="3">DSM 23920</strain>
    </source>
</reference>
<keyword evidence="1" id="KW-1133">Transmembrane helix</keyword>
<evidence type="ECO:0000313" key="2">
    <source>
        <dbReference type="EMBL" id="SEA42893.1"/>
    </source>
</evidence>
<protein>
    <submittedName>
        <fullName evidence="2">Uncharacterized protein</fullName>
    </submittedName>
</protein>
<dbReference type="RefSeq" id="WP_168927878.1">
    <property type="nucleotide sequence ID" value="NZ_BKAT01000025.1"/>
</dbReference>
<keyword evidence="1" id="KW-0812">Transmembrane</keyword>
<name>A0A1H4B3Y2_9BACT</name>
<evidence type="ECO:0000256" key="1">
    <source>
        <dbReference type="SAM" id="Phobius"/>
    </source>
</evidence>
<dbReference type="STRING" id="408074.SAMN05660909_01870"/>